<accession>A0A2M8G7Z4</accession>
<reference evidence="3" key="1">
    <citation type="submission" date="2017-09" db="EMBL/GenBank/DDBJ databases">
        <title>Depth-based differentiation of microbial function through sediment-hosted aquifers and enrichment of novel symbionts in the deep terrestrial subsurface.</title>
        <authorList>
            <person name="Probst A.J."/>
            <person name="Ladd B."/>
            <person name="Jarett J.K."/>
            <person name="Geller-Mcgrath D.E."/>
            <person name="Sieber C.M.K."/>
            <person name="Emerson J.B."/>
            <person name="Anantharaman K."/>
            <person name="Thomas B.C."/>
            <person name="Malmstrom R."/>
            <person name="Stieglmeier M."/>
            <person name="Klingl A."/>
            <person name="Woyke T."/>
            <person name="Ryan C.M."/>
            <person name="Banfield J.F."/>
        </authorList>
    </citation>
    <scope>NUCLEOTIDE SEQUENCE [LARGE SCALE GENOMIC DNA]</scope>
</reference>
<feature type="compositionally biased region" description="Basic residues" evidence="1">
    <location>
        <begin position="82"/>
        <end position="91"/>
    </location>
</feature>
<name>A0A2M8G7Z4_UNCKA</name>
<feature type="compositionally biased region" description="Acidic residues" evidence="1">
    <location>
        <begin position="879"/>
        <end position="891"/>
    </location>
</feature>
<organism evidence="2 3">
    <name type="scientific">candidate division WWE3 bacterium CG_4_8_14_3_um_filter_42_11</name>
    <dbReference type="NCBI Taxonomy" id="1975076"/>
    <lineage>
        <taxon>Bacteria</taxon>
        <taxon>Katanobacteria</taxon>
    </lineage>
</organism>
<dbReference type="Proteomes" id="UP000229438">
    <property type="component" value="Unassembled WGS sequence"/>
</dbReference>
<protein>
    <recommendedName>
        <fullName evidence="4">Transglutaminase-like domain-containing protein</fullName>
    </recommendedName>
</protein>
<evidence type="ECO:0000313" key="3">
    <source>
        <dbReference type="Proteomes" id="UP000229438"/>
    </source>
</evidence>
<evidence type="ECO:0008006" key="4">
    <source>
        <dbReference type="Google" id="ProtNLM"/>
    </source>
</evidence>
<feature type="region of interest" description="Disordered" evidence="1">
    <location>
        <begin position="82"/>
        <end position="108"/>
    </location>
</feature>
<dbReference type="AlphaFoldDB" id="A0A2M8G7Z4"/>
<dbReference type="Gene3D" id="3.10.620.30">
    <property type="match status" value="1"/>
</dbReference>
<comment type="caution">
    <text evidence="2">The sequence shown here is derived from an EMBL/GenBank/DDBJ whole genome shotgun (WGS) entry which is preliminary data.</text>
</comment>
<evidence type="ECO:0000256" key="1">
    <source>
        <dbReference type="SAM" id="MobiDB-lite"/>
    </source>
</evidence>
<proteinExistence type="predicted"/>
<sequence length="1041" mass="115820">RMENALIEFLTHSSDQRLLRVASIILSEISDHRILDIVHDNPSIPADLQTSLINKYLEEQDNSRPNEIADIAVLVEKASASRKHVRPRRRGQAKEGPIKTGRPGHGGEFRETLVVPNTPEGRNGWRVDQHATARLPNAGQVVVRVNEESAQVPPITVIASSSTFNAGWGNTAIAITTLASLNLRKGKKGIVKLVVGDQSHLGRGCPKNTVQVAKNVLEDAGISEENRTSALETLKLGIARGQFPRLSRGQGRQTVFVVSNFYEEDLTKLQSRISLLDGYGYDVVPVQIGDTATFPSTVVEFGNNSFRVPPSIEMIVRHAGSKDLHDRVEAFLSNNHGVVVPINDVSSSKDLPGRIMKELLGPSSRRDYGETPHIEIDEGRDDRSVAIAETEPPQHIVELFQDALNQSVQGNVLPLDELVRAAKTMGWSFVLDLLRSEMRKVDMNLHQINTEVDTSFVRAAKKFLNQDPSQAREEIFHVASSALEIKDSSPQQKLWWSTVLQTLNDEGVLFGLPRFMEAGFWGPSESTLSEFIERRNARLLNEQTRRPSTRIEPTSVPNLVRNEENRTPADSGVDRLDLNHQLMMTFDHPELLIDGAIYFAQSITAGRNPATLGCDVVSGLSLEYFLGNGDGLRVRGALARGVNLDEHTTPVPLNGRAVRHGGIFRKYIDYKVAAGPVESPVLKIIVSDLREQGAEIYGDQYTTLTDAVPIDGLPQYMQDEINQVVASVENLSVEQAIAVIQRYVLSRFRYEGYINPVEQNLFDQVRDRSQKGQGHGHEYLKLIYRLRHGTCAELTEVTMTLLRMAGIPTARFNGLVAKNGQLDSEGHAVSIVVVPMSGESGRWQAIPVETSITYASDEDLTDLNLRRIENGDGERAEPATEETSETLEQDSAEEKVIKDNGNDELEPDQTVAAKIAEIMAAAETELDPLTVIETELEQWWRIASSEQRLRMNAAFDSLMRRILYKQNMFPENYRALVAEWQGYVQPLVTTPSFWMGLLRQVVEQRWSHPVDAVSTEEIITLVNSLPEIMTQPLGKEGLGEI</sequence>
<gene>
    <name evidence="2" type="ORF">CO015_00760</name>
</gene>
<dbReference type="EMBL" id="PFQS01000013">
    <property type="protein sequence ID" value="PJC69317.1"/>
    <property type="molecule type" value="Genomic_DNA"/>
</dbReference>
<evidence type="ECO:0000313" key="2">
    <source>
        <dbReference type="EMBL" id="PJC69317.1"/>
    </source>
</evidence>
<feature type="non-terminal residue" evidence="2">
    <location>
        <position position="1"/>
    </location>
</feature>
<feature type="region of interest" description="Disordered" evidence="1">
    <location>
        <begin position="870"/>
        <end position="891"/>
    </location>
</feature>